<dbReference type="SMART" id="SM00327">
    <property type="entry name" value="VWA"/>
    <property type="match status" value="1"/>
</dbReference>
<evidence type="ECO:0000256" key="1">
    <source>
        <dbReference type="SAM" id="MobiDB-lite"/>
    </source>
</evidence>
<evidence type="ECO:0000259" key="3">
    <source>
        <dbReference type="PROSITE" id="PS50234"/>
    </source>
</evidence>
<proteinExistence type="predicted"/>
<dbReference type="Proteomes" id="UP000594262">
    <property type="component" value="Unplaced"/>
</dbReference>
<evidence type="ECO:0000313" key="5">
    <source>
        <dbReference type="Proteomes" id="UP000594262"/>
    </source>
</evidence>
<dbReference type="SUPFAM" id="SSF53300">
    <property type="entry name" value="vWA-like"/>
    <property type="match status" value="1"/>
</dbReference>
<dbReference type="OrthoDB" id="5987692at2759"/>
<feature type="region of interest" description="Disordered" evidence="1">
    <location>
        <begin position="451"/>
        <end position="482"/>
    </location>
</feature>
<dbReference type="InterPro" id="IPR002035">
    <property type="entry name" value="VWF_A"/>
</dbReference>
<keyword evidence="5" id="KW-1185">Reference proteome</keyword>
<dbReference type="AlphaFoldDB" id="A0A7M5X4X5"/>
<keyword evidence="2" id="KW-1133">Transmembrane helix</keyword>
<dbReference type="InterPro" id="IPR036465">
    <property type="entry name" value="vWFA_dom_sf"/>
</dbReference>
<accession>A0A7M5X4X5</accession>
<dbReference type="Gene3D" id="3.40.50.410">
    <property type="entry name" value="von Willebrand factor, type A domain"/>
    <property type="match status" value="1"/>
</dbReference>
<dbReference type="CDD" id="cd01450">
    <property type="entry name" value="vWFA_subfamily_ECM"/>
    <property type="match status" value="1"/>
</dbReference>
<evidence type="ECO:0000256" key="2">
    <source>
        <dbReference type="SAM" id="Phobius"/>
    </source>
</evidence>
<protein>
    <recommendedName>
        <fullName evidence="3">VWFA domain-containing protein</fullName>
    </recommendedName>
</protein>
<organism evidence="4 5">
    <name type="scientific">Clytia hemisphaerica</name>
    <dbReference type="NCBI Taxonomy" id="252671"/>
    <lineage>
        <taxon>Eukaryota</taxon>
        <taxon>Metazoa</taxon>
        <taxon>Cnidaria</taxon>
        <taxon>Hydrozoa</taxon>
        <taxon>Hydroidolina</taxon>
        <taxon>Leptothecata</taxon>
        <taxon>Obeliida</taxon>
        <taxon>Clytiidae</taxon>
        <taxon>Clytia</taxon>
    </lineage>
</organism>
<keyword evidence="2" id="KW-0812">Transmembrane</keyword>
<reference evidence="4" key="1">
    <citation type="submission" date="2021-01" db="UniProtKB">
        <authorList>
            <consortium name="EnsemblMetazoa"/>
        </authorList>
    </citation>
    <scope>IDENTIFICATION</scope>
</reference>
<name>A0A7M5X4X5_9CNID</name>
<dbReference type="EnsemblMetazoa" id="CLYHEMT017223.1">
    <property type="protein sequence ID" value="CLYHEMP017223.1"/>
    <property type="gene ID" value="CLYHEMG017223"/>
</dbReference>
<dbReference type="InterPro" id="IPR050525">
    <property type="entry name" value="ECM_Assembly_Org"/>
</dbReference>
<dbReference type="PANTHER" id="PTHR24020:SF20">
    <property type="entry name" value="PH DOMAIN-CONTAINING PROTEIN"/>
    <property type="match status" value="1"/>
</dbReference>
<keyword evidence="2" id="KW-0472">Membrane</keyword>
<dbReference type="PANTHER" id="PTHR24020">
    <property type="entry name" value="COLLAGEN ALPHA"/>
    <property type="match status" value="1"/>
</dbReference>
<dbReference type="Pfam" id="PF00092">
    <property type="entry name" value="VWA"/>
    <property type="match status" value="1"/>
</dbReference>
<sequence length="904" mass="102137">FHIRQSVAMNGDGADMVKIYFWLIAIAAFIGIVSPQQICNQRKDIAIIYEVPSDSTGGKQISGLQEMFTSLLRNRELTQCNRFSLTIQSNKRVEYIQPFKCDTVNCRNNAQATYDDLAATFLPSRRAFQLDIPDIIRNADQIFNDAQSNSNEKVILLILTTKLDVSLQQAVLTSSGYKFMVVGINLGAHQEMEGLVDHPYRMLMVQSISELLPGKAGFKVISNLFKDINFNRFAPENLKGSDPGCEFIADVAFLIDASGSIREEYLAQLQFVQYVISSFGISKNTSHYGAIIFSDFGTQTSLELKFNEVFDLEEIARRVERLPYKGYRTRIDLAFDIANYQLFTPRGGDRPGVRKILFLLTDGAQNPTKETNGRALDPVSASKPLYDRGVDIFVIAVGDEATQVEMNKITRSNDRYLKVKSATDLLNKDFIQQITGDTCAKVIAAENRAKTTTTTTTTTSTTTTTTTTTTTPPTTTTTTTTPAPTTICPTPQPRCSGVKNCTQCCQPHETYINIFQSGSGPNYIMQGARMSSTHDKNFCCGVEVTSKKIQPSFDVNSLSDMNNMIKMLEQRIGDQQNLFNTLKSALASNNNNNAKSRKKRSLQDDAFGRLIKSVEVSGCKHFFQDALKIKHIRKSLEKQKKITLFCPLDGAYNDYLKTWEPETSDKKEQIYHHFTRQAKQRGLIFESFLKNDKLILKSTIENGQIVFKIEDANIKVCLAYGSVNICVIDKVLQPTTYTVMQILTDGKHLSIMNELFHKSPLQKLLHRNRFVNRVCFTDKICLPIVGKLRKHFNDLLKAKQYTIQLIEDDFFNKMNPMLMLSLRQNKEIREEFLLQHIFLGILQHNDQDNNSRLIAASAQQRQPVSEWLWSDGKPIVSKWGGSIFVVARQTRVKEGLIQVLRTLE</sequence>
<feature type="domain" description="VWFA" evidence="3">
    <location>
        <begin position="250"/>
        <end position="434"/>
    </location>
</feature>
<feature type="transmembrane region" description="Helical" evidence="2">
    <location>
        <begin position="20"/>
        <end position="38"/>
    </location>
</feature>
<dbReference type="PROSITE" id="PS50234">
    <property type="entry name" value="VWFA"/>
    <property type="match status" value="1"/>
</dbReference>
<evidence type="ECO:0000313" key="4">
    <source>
        <dbReference type="EnsemblMetazoa" id="CLYHEMP017223.1"/>
    </source>
</evidence>